<dbReference type="SUPFAM" id="SSF46785">
    <property type="entry name" value="Winged helix' DNA-binding domain"/>
    <property type="match status" value="1"/>
</dbReference>
<organism evidence="1 2">
    <name type="scientific">Archaeoglobus sulfaticallidus PM70-1</name>
    <dbReference type="NCBI Taxonomy" id="387631"/>
    <lineage>
        <taxon>Archaea</taxon>
        <taxon>Methanobacteriati</taxon>
        <taxon>Methanobacteriota</taxon>
        <taxon>Archaeoglobi</taxon>
        <taxon>Archaeoglobales</taxon>
        <taxon>Archaeoglobaceae</taxon>
        <taxon>Archaeoglobus</taxon>
    </lineage>
</organism>
<dbReference type="InterPro" id="IPR036390">
    <property type="entry name" value="WH_DNA-bd_sf"/>
</dbReference>
<dbReference type="EMBL" id="CP005290">
    <property type="protein sequence ID" value="AGK61954.1"/>
    <property type="molecule type" value="Genomic_DNA"/>
</dbReference>
<evidence type="ECO:0000313" key="2">
    <source>
        <dbReference type="Proteomes" id="UP000013307"/>
    </source>
</evidence>
<reference evidence="1 2" key="1">
    <citation type="journal article" date="2013" name="Genome Announc.">
        <title>Complete Genome Sequence of the Thermophilic and Facultatively Chemolithoautotrophic Sulfate Reducer Archaeoglobus sulfaticallidus Strain PM70-1T.</title>
        <authorList>
            <person name="Stokke R."/>
            <person name="Hocking W.P."/>
            <person name="Steinsbu B.O."/>
            <person name="Steen I.H."/>
        </authorList>
    </citation>
    <scope>NUCLEOTIDE SEQUENCE [LARGE SCALE GENOMIC DNA]</scope>
    <source>
        <strain evidence="1">PM70-1</strain>
    </source>
</reference>
<gene>
    <name evidence="1" type="ORF">Asulf_01989</name>
</gene>
<evidence type="ECO:0000313" key="1">
    <source>
        <dbReference type="EMBL" id="AGK61954.1"/>
    </source>
</evidence>
<dbReference type="eggNOG" id="arCOG01060">
    <property type="taxonomic scope" value="Archaea"/>
</dbReference>
<protein>
    <recommendedName>
        <fullName evidence="3">Transcriptional regulator</fullName>
    </recommendedName>
</protein>
<dbReference type="InterPro" id="IPR036388">
    <property type="entry name" value="WH-like_DNA-bd_sf"/>
</dbReference>
<dbReference type="Gene3D" id="1.10.10.10">
    <property type="entry name" value="Winged helix-like DNA-binding domain superfamily/Winged helix DNA-binding domain"/>
    <property type="match status" value="1"/>
</dbReference>
<dbReference type="HOGENOM" id="CLU_2565528_0_0_2"/>
<dbReference type="KEGG" id="ast:Asulf_01989"/>
<proteinExistence type="predicted"/>
<dbReference type="AlphaFoldDB" id="N0BEA6"/>
<accession>N0BEA6</accession>
<dbReference type="GeneID" id="15393623"/>
<name>N0BEA6_9EURY</name>
<dbReference type="RefSeq" id="WP_015591550.1">
    <property type="nucleotide sequence ID" value="NC_021169.1"/>
</dbReference>
<dbReference type="Proteomes" id="UP000013307">
    <property type="component" value="Chromosome"/>
</dbReference>
<keyword evidence="2" id="KW-1185">Reference proteome</keyword>
<sequence length="81" mass="9064">MKETLGKIISNNNMVRILKILNKKDSSIRAISKHLRVPENIAKSLIKDLEADGILSINGDNVSITEYGKEISQELTRMGVR</sequence>
<evidence type="ECO:0008006" key="3">
    <source>
        <dbReference type="Google" id="ProtNLM"/>
    </source>
</evidence>
<dbReference type="STRING" id="387631.Asulf_01989"/>